<protein>
    <recommendedName>
        <fullName evidence="2">Sulfatase-modifying factor enzyme domain-containing protein</fullName>
    </recommendedName>
</protein>
<organism evidence="1">
    <name type="scientific">Mesotoga infera</name>
    <dbReference type="NCBI Taxonomy" id="1236046"/>
    <lineage>
        <taxon>Bacteria</taxon>
        <taxon>Thermotogati</taxon>
        <taxon>Thermotogota</taxon>
        <taxon>Thermotogae</taxon>
        <taxon>Kosmotogales</taxon>
        <taxon>Kosmotogaceae</taxon>
        <taxon>Mesotoga</taxon>
    </lineage>
</organism>
<reference evidence="1" key="1">
    <citation type="journal article" date="2020" name="mSystems">
        <title>Genome- and Community-Level Interaction Insights into Carbon Utilization and Element Cycling Functions of Hydrothermarchaeota in Hydrothermal Sediment.</title>
        <authorList>
            <person name="Zhou Z."/>
            <person name="Liu Y."/>
            <person name="Xu W."/>
            <person name="Pan J."/>
            <person name="Luo Z.H."/>
            <person name="Li M."/>
        </authorList>
    </citation>
    <scope>NUCLEOTIDE SEQUENCE [LARGE SCALE GENOMIC DNA]</scope>
    <source>
        <strain evidence="1">SpSt-1179</strain>
    </source>
</reference>
<dbReference type="InterPro" id="IPR016187">
    <property type="entry name" value="CTDL_fold"/>
</dbReference>
<dbReference type="AlphaFoldDB" id="A0A7C1CU41"/>
<name>A0A7C1CU41_9BACT</name>
<dbReference type="Proteomes" id="UP000886198">
    <property type="component" value="Unassembled WGS sequence"/>
</dbReference>
<evidence type="ECO:0000313" key="1">
    <source>
        <dbReference type="EMBL" id="HDP78032.1"/>
    </source>
</evidence>
<comment type="caution">
    <text evidence="1">The sequence shown here is derived from an EMBL/GenBank/DDBJ whole genome shotgun (WGS) entry which is preliminary data.</text>
</comment>
<accession>A0A7C1CU41</accession>
<proteinExistence type="predicted"/>
<dbReference type="EMBL" id="DSBT01000212">
    <property type="protein sequence ID" value="HDP78032.1"/>
    <property type="molecule type" value="Genomic_DNA"/>
</dbReference>
<gene>
    <name evidence="1" type="ORF">ENN47_07595</name>
</gene>
<sequence length="424" mass="46734">MRRYKSLSYQRFGDLRSLAREVDMKSFEYTFATDDGSSSVAVYIPRFTIPKGIGWESGEFPGDDLHLGGFWFDKYQCSHKAATDSSRGIGTGPTISPGSTTDVAVSQYRKVVWTDIDWYNAKTAIENRYTDGRQWHMVTMREWATICFLARWLVGDNLRGNNSWGRDYRDPDSPEYYGELDPVQPGYSGYAISRVLAGTGPDTWFHNGKKNGIWGIVGNVYQWNDFLVTDGVWDNNGASVCVIPTGCIAYLDGAIGTDDPVTITYKNLLNGPGADGFAVDRTVQIDVEIMMITGVGENTITVSRGASGSSVVAHSDSAAVMMPGTGMVLASPTSSPYYYAWFKKLRTDYPDLALPSDVSGTSEWLDRTYWRLNATRAALRGGCWYNGSYAQAGVIMGLYDEPATRYSNIGLRAALADEDLESGS</sequence>
<dbReference type="SUPFAM" id="SSF56436">
    <property type="entry name" value="C-type lectin-like"/>
    <property type="match status" value="1"/>
</dbReference>
<evidence type="ECO:0008006" key="2">
    <source>
        <dbReference type="Google" id="ProtNLM"/>
    </source>
</evidence>